<keyword evidence="8" id="KW-0630">Potassium</keyword>
<dbReference type="GO" id="GO:0003863">
    <property type="term" value="F:branched-chain 2-oxo acid dehydrogenase activity"/>
    <property type="evidence" value="ECO:0007669"/>
    <property type="project" value="UniProtKB-EC"/>
</dbReference>
<keyword evidence="6" id="KW-0479">Metal-binding</keyword>
<dbReference type="Gene3D" id="3.40.50.970">
    <property type="match status" value="1"/>
</dbReference>
<dbReference type="Pfam" id="PF00676">
    <property type="entry name" value="E1_dh"/>
    <property type="match status" value="1"/>
</dbReference>
<keyword evidence="13" id="KW-0862">Zinc</keyword>
<keyword evidence="16" id="KW-1185">Reference proteome</keyword>
<dbReference type="PROSITE" id="PS50158">
    <property type="entry name" value="ZF_CCHC"/>
    <property type="match status" value="1"/>
</dbReference>
<comment type="similarity">
    <text evidence="3">Belongs to the BCKDHA family.</text>
</comment>
<dbReference type="InterPro" id="IPR001017">
    <property type="entry name" value="DH_E1"/>
</dbReference>
<dbReference type="InterPro" id="IPR029061">
    <property type="entry name" value="THDP-binding"/>
</dbReference>
<dbReference type="SUPFAM" id="SSF57756">
    <property type="entry name" value="Retrovirus zinc finger-like domains"/>
    <property type="match status" value="1"/>
</dbReference>
<gene>
    <name evidence="15" type="ORF">E3N88_13928</name>
</gene>
<evidence type="ECO:0000256" key="9">
    <source>
        <dbReference type="ARBA" id="ARBA00023002"/>
    </source>
</evidence>
<keyword evidence="9" id="KW-0560">Oxidoreductase</keyword>
<dbReference type="GO" id="GO:0003676">
    <property type="term" value="F:nucleic acid binding"/>
    <property type="evidence" value="ECO:0007669"/>
    <property type="project" value="InterPro"/>
</dbReference>
<dbReference type="GO" id="GO:0008270">
    <property type="term" value="F:zinc ion binding"/>
    <property type="evidence" value="ECO:0007669"/>
    <property type="project" value="UniProtKB-KW"/>
</dbReference>
<evidence type="ECO:0000256" key="3">
    <source>
        <dbReference type="ARBA" id="ARBA00008646"/>
    </source>
</evidence>
<evidence type="ECO:0000256" key="4">
    <source>
        <dbReference type="ARBA" id="ARBA00011516"/>
    </source>
</evidence>
<evidence type="ECO:0000256" key="12">
    <source>
        <dbReference type="ARBA" id="ARBA00052792"/>
    </source>
</evidence>
<comment type="subcellular location">
    <subcellularLocation>
        <location evidence="2">Mitochondrion matrix</location>
    </subcellularLocation>
</comment>
<evidence type="ECO:0000256" key="1">
    <source>
        <dbReference type="ARBA" id="ARBA00001964"/>
    </source>
</evidence>
<proteinExistence type="inferred from homology"/>
<dbReference type="OrthoDB" id="3845at2759"/>
<keyword evidence="7" id="KW-0809">Transit peptide</keyword>
<evidence type="ECO:0000256" key="6">
    <source>
        <dbReference type="ARBA" id="ARBA00022723"/>
    </source>
</evidence>
<evidence type="ECO:0000256" key="13">
    <source>
        <dbReference type="PROSITE-ProRule" id="PRU00047"/>
    </source>
</evidence>
<evidence type="ECO:0000256" key="11">
    <source>
        <dbReference type="ARBA" id="ARBA00031050"/>
    </source>
</evidence>
<dbReference type="EMBL" id="SZYD01000007">
    <property type="protein sequence ID" value="KAD5802568.1"/>
    <property type="molecule type" value="Genomic_DNA"/>
</dbReference>
<dbReference type="FunFam" id="3.40.50.970:FF:000015">
    <property type="entry name" value="2-oxoisovalerate dehydrogenase subunit alpha"/>
    <property type="match status" value="1"/>
</dbReference>
<comment type="caution">
    <text evidence="15">The sequence shown here is derived from an EMBL/GenBank/DDBJ whole genome shotgun (WGS) entry which is preliminary data.</text>
</comment>
<dbReference type="PANTHER" id="PTHR43380">
    <property type="entry name" value="2-OXOISOVALERATE DEHYDROGENASE SUBUNIT ALPHA, MITOCHONDRIAL"/>
    <property type="match status" value="1"/>
</dbReference>
<dbReference type="InterPro" id="IPR036875">
    <property type="entry name" value="Znf_CCHC_sf"/>
</dbReference>
<dbReference type="InterPro" id="IPR001878">
    <property type="entry name" value="Znf_CCHC"/>
</dbReference>
<evidence type="ECO:0000256" key="5">
    <source>
        <dbReference type="ARBA" id="ARBA00012277"/>
    </source>
</evidence>
<evidence type="ECO:0000256" key="2">
    <source>
        <dbReference type="ARBA" id="ARBA00004305"/>
    </source>
</evidence>
<dbReference type="AlphaFoldDB" id="A0A5N6P175"/>
<dbReference type="SUPFAM" id="SSF52518">
    <property type="entry name" value="Thiamin diphosphate-binding fold (THDP-binding)"/>
    <property type="match status" value="1"/>
</dbReference>
<evidence type="ECO:0000313" key="15">
    <source>
        <dbReference type="EMBL" id="KAD5802568.1"/>
    </source>
</evidence>
<keyword evidence="10" id="KW-0496">Mitochondrion</keyword>
<dbReference type="GO" id="GO:0009083">
    <property type="term" value="P:branched-chain amino acid catabolic process"/>
    <property type="evidence" value="ECO:0007669"/>
    <property type="project" value="TreeGrafter"/>
</dbReference>
<dbReference type="PANTHER" id="PTHR43380:SF11">
    <property type="entry name" value="2-OXOISOVALERATE DEHYDROGENASE SUBUNIT ALPHA 2, MITOCHONDRIAL"/>
    <property type="match status" value="1"/>
</dbReference>
<evidence type="ECO:0000256" key="7">
    <source>
        <dbReference type="ARBA" id="ARBA00022946"/>
    </source>
</evidence>
<dbReference type="InterPro" id="IPR050771">
    <property type="entry name" value="Alpha-ketoacid_DH_E1_comp"/>
</dbReference>
<dbReference type="GO" id="GO:0005759">
    <property type="term" value="C:mitochondrial matrix"/>
    <property type="evidence" value="ECO:0007669"/>
    <property type="project" value="UniProtKB-SubCell"/>
</dbReference>
<protein>
    <recommendedName>
        <fullName evidence="5">3-methyl-2-oxobutanoate dehydrogenase (2-methylpropanoyl-transferring)</fullName>
        <ecNumber evidence="5">1.2.4.4</ecNumber>
    </recommendedName>
    <alternativeName>
        <fullName evidence="11">Branched-chain alpha-keto acid dehydrogenase E1 component alpha chain</fullName>
    </alternativeName>
</protein>
<accession>A0A5N6P175</accession>
<dbReference type="EC" id="1.2.4.4" evidence="5"/>
<evidence type="ECO:0000256" key="10">
    <source>
        <dbReference type="ARBA" id="ARBA00023128"/>
    </source>
</evidence>
<evidence type="ECO:0000259" key="14">
    <source>
        <dbReference type="PROSITE" id="PS50158"/>
    </source>
</evidence>
<reference evidence="15 16" key="1">
    <citation type="submission" date="2019-05" db="EMBL/GenBank/DDBJ databases">
        <title>Mikania micrantha, genome provides insights into the molecular mechanism of rapid growth.</title>
        <authorList>
            <person name="Liu B."/>
        </authorList>
    </citation>
    <scope>NUCLEOTIDE SEQUENCE [LARGE SCALE GENOMIC DNA]</scope>
    <source>
        <strain evidence="15">NLD-2019</strain>
        <tissue evidence="15">Leaf</tissue>
    </source>
</reference>
<dbReference type="CDD" id="cd02000">
    <property type="entry name" value="TPP_E1_PDC_ADC_BCADC"/>
    <property type="match status" value="1"/>
</dbReference>
<evidence type="ECO:0000313" key="16">
    <source>
        <dbReference type="Proteomes" id="UP000326396"/>
    </source>
</evidence>
<sequence length="799" mass="91146">MASSCLSNSNKFITRNLKSSKFLMFESTNHTSPFGSSRHLLSTISPQPFPKDASSSRRSIAFSRCFESVFGGRRLHTATSFSNDVDQLSTETSIQQELKFPGGKVKFTPKRIFTSGSNEERARCYRLLDENGLLIVDNDSFKISKELAVKMYKEMVTLQVMDTIFYEAQRQGRISFYLTTIGEEAINIASAAALNDNDFVFPQYREPGVLIWRGFTLQEFANQLFGNKYDYGKGRQMPIHYGSKKLNYITVSSTVATQIPHAVGAAYSMKMLKQDSCTITYFGDGGSSTGDFHAGLNFSAVMEVPVIFFCRNNGWAISTPIADQLRSDGIVVRGNAYGVPSIRVDGNDALAIYSAVYEARKMAIEKQTPVLIEALTYRAGHHSTSDDSTKYRPVDEIERWRDDQNPVKRFRTWIENKGWWSDQMESEHRSSIRKQLSQAIQAAERVEKPPVADIFNDVYDVLPKNLNEQEMELDWKKLNRRSRFDNCTFEEYDEETLYKCGLMDVHKDYDDSHNNIFDDVKPCVSNSASSSKKKVSFKTPLVEIKKFSKNENKNFSKQNGFSSSKPKSQFQSKWVVKSSCASNRVESKCDTSKSWNKDKISLSLIRCEKLNFESPTSSGKKLHLTHIGSTSNQRLVYGSPVVNHQNHMFVQNYSPRFVERRICFECGTRGHIIANCPYLCELQGQVSNAKSCVTEVSKFIPKRHKMPNQNKEELVKASDEEKLKLSKPLMTNLVFNNNVVIQDKYYLKKALEREQLWIPKTNKVSKETSLVSTGKWIKFRYIDFHGKLKTSKAWVTNDI</sequence>
<name>A0A5N6P175_9ASTR</name>
<feature type="domain" description="CCHC-type" evidence="14">
    <location>
        <begin position="663"/>
        <end position="677"/>
    </location>
</feature>
<comment type="catalytic activity">
    <reaction evidence="12">
        <text>N(6)-[(R)-lipoyl]-L-lysyl-[protein] + 3-methyl-2-oxobutanoate + H(+) = N(6)-[(R)-S(8)-2-methylpropanoyldihydrolipoyl]-L-lysyl-[protein] + CO2</text>
        <dbReference type="Rhea" id="RHEA:13457"/>
        <dbReference type="Rhea" id="RHEA-COMP:10474"/>
        <dbReference type="Rhea" id="RHEA-COMP:10497"/>
        <dbReference type="ChEBI" id="CHEBI:11851"/>
        <dbReference type="ChEBI" id="CHEBI:15378"/>
        <dbReference type="ChEBI" id="CHEBI:16526"/>
        <dbReference type="ChEBI" id="CHEBI:83099"/>
        <dbReference type="ChEBI" id="CHEBI:83142"/>
        <dbReference type="EC" id="1.2.4.4"/>
    </reaction>
</comment>
<keyword evidence="13" id="KW-0863">Zinc-finger</keyword>
<organism evidence="15 16">
    <name type="scientific">Mikania micrantha</name>
    <name type="common">bitter vine</name>
    <dbReference type="NCBI Taxonomy" id="192012"/>
    <lineage>
        <taxon>Eukaryota</taxon>
        <taxon>Viridiplantae</taxon>
        <taxon>Streptophyta</taxon>
        <taxon>Embryophyta</taxon>
        <taxon>Tracheophyta</taxon>
        <taxon>Spermatophyta</taxon>
        <taxon>Magnoliopsida</taxon>
        <taxon>eudicotyledons</taxon>
        <taxon>Gunneridae</taxon>
        <taxon>Pentapetalae</taxon>
        <taxon>asterids</taxon>
        <taxon>campanulids</taxon>
        <taxon>Asterales</taxon>
        <taxon>Asteraceae</taxon>
        <taxon>Asteroideae</taxon>
        <taxon>Heliantheae alliance</taxon>
        <taxon>Eupatorieae</taxon>
        <taxon>Mikania</taxon>
    </lineage>
</organism>
<dbReference type="Proteomes" id="UP000326396">
    <property type="component" value="Linkage Group LG15"/>
</dbReference>
<evidence type="ECO:0000256" key="8">
    <source>
        <dbReference type="ARBA" id="ARBA00022958"/>
    </source>
</evidence>
<comment type="cofactor">
    <cofactor evidence="1">
        <name>thiamine diphosphate</name>
        <dbReference type="ChEBI" id="CHEBI:58937"/>
    </cofactor>
</comment>
<comment type="subunit">
    <text evidence="4">Heterotetramer of alpha and beta chains.</text>
</comment>